<dbReference type="PROSITE" id="PS50042">
    <property type="entry name" value="CNMP_BINDING_3"/>
    <property type="match status" value="1"/>
</dbReference>
<dbReference type="AlphaFoldDB" id="Q23KM9"/>
<feature type="transmembrane region" description="Helical" evidence="8">
    <location>
        <begin position="382"/>
        <end position="400"/>
    </location>
</feature>
<dbReference type="GO" id="GO:0035725">
    <property type="term" value="P:sodium ion transmembrane transport"/>
    <property type="evidence" value="ECO:0007669"/>
    <property type="project" value="TreeGrafter"/>
</dbReference>
<dbReference type="PANTHER" id="PTHR45689:SF5">
    <property type="entry name" value="I[[H]] CHANNEL, ISOFORM E"/>
    <property type="match status" value="1"/>
</dbReference>
<keyword evidence="2" id="KW-0813">Transport</keyword>
<reference evidence="11" key="1">
    <citation type="journal article" date="2006" name="PLoS Biol.">
        <title>Macronuclear genome sequence of the ciliate Tetrahymena thermophila, a model eukaryote.</title>
        <authorList>
            <person name="Eisen J.A."/>
            <person name="Coyne R.S."/>
            <person name="Wu M."/>
            <person name="Wu D."/>
            <person name="Thiagarajan M."/>
            <person name="Wortman J.R."/>
            <person name="Badger J.H."/>
            <person name="Ren Q."/>
            <person name="Amedeo P."/>
            <person name="Jones K.M."/>
            <person name="Tallon L.J."/>
            <person name="Delcher A.L."/>
            <person name="Salzberg S.L."/>
            <person name="Silva J.C."/>
            <person name="Haas B.J."/>
            <person name="Majoros W.H."/>
            <person name="Farzad M."/>
            <person name="Carlton J.M."/>
            <person name="Smith R.K. Jr."/>
            <person name="Garg J."/>
            <person name="Pearlman R.E."/>
            <person name="Karrer K.M."/>
            <person name="Sun L."/>
            <person name="Manning G."/>
            <person name="Elde N.C."/>
            <person name="Turkewitz A.P."/>
            <person name="Asai D.J."/>
            <person name="Wilkes D.E."/>
            <person name="Wang Y."/>
            <person name="Cai H."/>
            <person name="Collins K."/>
            <person name="Stewart B.A."/>
            <person name="Lee S.R."/>
            <person name="Wilamowska K."/>
            <person name="Weinberg Z."/>
            <person name="Ruzzo W.L."/>
            <person name="Wloga D."/>
            <person name="Gaertig J."/>
            <person name="Frankel J."/>
            <person name="Tsao C.-C."/>
            <person name="Gorovsky M.A."/>
            <person name="Keeling P.J."/>
            <person name="Waller R.F."/>
            <person name="Patron N.J."/>
            <person name="Cherry J.M."/>
            <person name="Stover N.A."/>
            <person name="Krieger C.J."/>
            <person name="del Toro C."/>
            <person name="Ryder H.F."/>
            <person name="Williamson S.C."/>
            <person name="Barbeau R.A."/>
            <person name="Hamilton E.P."/>
            <person name="Orias E."/>
        </authorList>
    </citation>
    <scope>NUCLEOTIDE SEQUENCE [LARGE SCALE GENOMIC DNA]</scope>
    <source>
        <strain evidence="11">SB210</strain>
    </source>
</reference>
<accession>Q23KM9</accession>
<dbReference type="eggNOG" id="KOG0498">
    <property type="taxonomic scope" value="Eukaryota"/>
</dbReference>
<dbReference type="HOGENOM" id="CLU_009864_0_0_1"/>
<evidence type="ECO:0000256" key="5">
    <source>
        <dbReference type="ARBA" id="ARBA00023065"/>
    </source>
</evidence>
<dbReference type="GO" id="GO:0098855">
    <property type="term" value="C:HCN channel complex"/>
    <property type="evidence" value="ECO:0007669"/>
    <property type="project" value="TreeGrafter"/>
</dbReference>
<organism evidence="10 11">
    <name type="scientific">Tetrahymena thermophila (strain SB210)</name>
    <dbReference type="NCBI Taxonomy" id="312017"/>
    <lineage>
        <taxon>Eukaryota</taxon>
        <taxon>Sar</taxon>
        <taxon>Alveolata</taxon>
        <taxon>Ciliophora</taxon>
        <taxon>Intramacronucleata</taxon>
        <taxon>Oligohymenophorea</taxon>
        <taxon>Hymenostomatida</taxon>
        <taxon>Tetrahymenina</taxon>
        <taxon>Tetrahymenidae</taxon>
        <taxon>Tetrahymena</taxon>
    </lineage>
</organism>
<dbReference type="SUPFAM" id="SSF81324">
    <property type="entry name" value="Voltage-gated potassium channels"/>
    <property type="match status" value="1"/>
</dbReference>
<keyword evidence="5" id="KW-0406">Ion transport</keyword>
<evidence type="ECO:0000256" key="3">
    <source>
        <dbReference type="ARBA" id="ARBA00022692"/>
    </source>
</evidence>
<dbReference type="InParanoid" id="Q23KM9"/>
<dbReference type="SMART" id="SM00100">
    <property type="entry name" value="cNMP"/>
    <property type="match status" value="1"/>
</dbReference>
<dbReference type="InterPro" id="IPR018490">
    <property type="entry name" value="cNMP-bd_dom_sf"/>
</dbReference>
<feature type="region of interest" description="Disordered" evidence="7">
    <location>
        <begin position="869"/>
        <end position="888"/>
    </location>
</feature>
<keyword evidence="4 8" id="KW-1133">Transmembrane helix</keyword>
<dbReference type="GO" id="GO:0003254">
    <property type="term" value="P:regulation of membrane depolarization"/>
    <property type="evidence" value="ECO:0007669"/>
    <property type="project" value="TreeGrafter"/>
</dbReference>
<comment type="subcellular location">
    <subcellularLocation>
        <location evidence="1">Membrane</location>
        <topology evidence="1">Multi-pass membrane protein</topology>
    </subcellularLocation>
</comment>
<evidence type="ECO:0000259" key="9">
    <source>
        <dbReference type="PROSITE" id="PS50042"/>
    </source>
</evidence>
<dbReference type="CDD" id="cd00038">
    <property type="entry name" value="CAP_ED"/>
    <property type="match status" value="1"/>
</dbReference>
<dbReference type="InterPro" id="IPR000595">
    <property type="entry name" value="cNMP-bd_dom"/>
</dbReference>
<dbReference type="GeneID" id="7845930"/>
<dbReference type="EMBL" id="GG662669">
    <property type="protein sequence ID" value="EAR97090.2"/>
    <property type="molecule type" value="Genomic_DNA"/>
</dbReference>
<feature type="region of interest" description="Disordered" evidence="7">
    <location>
        <begin position="893"/>
        <end position="917"/>
    </location>
</feature>
<feature type="domain" description="Cyclic nucleotide-binding" evidence="9">
    <location>
        <begin position="561"/>
        <end position="667"/>
    </location>
</feature>
<dbReference type="InterPro" id="IPR051413">
    <property type="entry name" value="K/Na_HCN_channel"/>
</dbReference>
<evidence type="ECO:0000256" key="7">
    <source>
        <dbReference type="SAM" id="MobiDB-lite"/>
    </source>
</evidence>
<dbReference type="OrthoDB" id="10035564at2759"/>
<gene>
    <name evidence="10" type="ORF">TTHERM_01353180</name>
</gene>
<dbReference type="Pfam" id="PF00027">
    <property type="entry name" value="cNMP_binding"/>
    <property type="match status" value="1"/>
</dbReference>
<keyword evidence="3 8" id="KW-0812">Transmembrane</keyword>
<evidence type="ECO:0000256" key="2">
    <source>
        <dbReference type="ARBA" id="ARBA00022448"/>
    </source>
</evidence>
<proteinExistence type="predicted"/>
<dbReference type="KEGG" id="tet:TTHERM_01353180"/>
<dbReference type="Gene3D" id="2.60.120.10">
    <property type="entry name" value="Jelly Rolls"/>
    <property type="match status" value="1"/>
</dbReference>
<dbReference type="Proteomes" id="UP000009168">
    <property type="component" value="Unassembled WGS sequence"/>
</dbReference>
<dbReference type="PANTHER" id="PTHR45689">
    <property type="entry name" value="I[[H]] CHANNEL, ISOFORM E"/>
    <property type="match status" value="1"/>
</dbReference>
<evidence type="ECO:0000256" key="8">
    <source>
        <dbReference type="SAM" id="Phobius"/>
    </source>
</evidence>
<keyword evidence="6 8" id="KW-0472">Membrane</keyword>
<dbReference type="Gene3D" id="1.10.287.70">
    <property type="match status" value="1"/>
</dbReference>
<evidence type="ECO:0000313" key="10">
    <source>
        <dbReference type="EMBL" id="EAR97090.2"/>
    </source>
</evidence>
<evidence type="ECO:0000256" key="4">
    <source>
        <dbReference type="ARBA" id="ARBA00022989"/>
    </source>
</evidence>
<protein>
    <submittedName>
        <fullName evidence="10">Cyclic nucleotide-binding domain protein</fullName>
    </submittedName>
</protein>
<dbReference type="RefSeq" id="XP_001017335.2">
    <property type="nucleotide sequence ID" value="XM_001017335.2"/>
</dbReference>
<dbReference type="InterPro" id="IPR014710">
    <property type="entry name" value="RmlC-like_jellyroll"/>
</dbReference>
<name>Q23KM9_TETTS</name>
<feature type="transmembrane region" description="Helical" evidence="8">
    <location>
        <begin position="428"/>
        <end position="447"/>
    </location>
</feature>
<dbReference type="Pfam" id="PF00520">
    <property type="entry name" value="Ion_trans"/>
    <property type="match status" value="1"/>
</dbReference>
<dbReference type="InterPro" id="IPR005821">
    <property type="entry name" value="Ion_trans_dom"/>
</dbReference>
<dbReference type="SUPFAM" id="SSF51206">
    <property type="entry name" value="cAMP-binding domain-like"/>
    <property type="match status" value="1"/>
</dbReference>
<feature type="compositionally biased region" description="Polar residues" evidence="7">
    <location>
        <begin position="869"/>
        <end position="881"/>
    </location>
</feature>
<feature type="compositionally biased region" description="Acidic residues" evidence="7">
    <location>
        <begin position="895"/>
        <end position="913"/>
    </location>
</feature>
<feature type="transmembrane region" description="Helical" evidence="8">
    <location>
        <begin position="454"/>
        <end position="478"/>
    </location>
</feature>
<evidence type="ECO:0000256" key="1">
    <source>
        <dbReference type="ARBA" id="ARBA00004141"/>
    </source>
</evidence>
<dbReference type="GO" id="GO:0005249">
    <property type="term" value="F:voltage-gated potassium channel activity"/>
    <property type="evidence" value="ECO:0007669"/>
    <property type="project" value="TreeGrafter"/>
</dbReference>
<evidence type="ECO:0000313" key="11">
    <source>
        <dbReference type="Proteomes" id="UP000009168"/>
    </source>
</evidence>
<evidence type="ECO:0000256" key="6">
    <source>
        <dbReference type="ARBA" id="ARBA00023136"/>
    </source>
</evidence>
<keyword evidence="11" id="KW-1185">Reference proteome</keyword>
<sequence length="1053" mass="124487">MLSSDSSKIDESQNCSNQLKFFLKNKNMDDSFDLNNMINKREDTILSEQISNHEQIERYRTHSKIFITDSQKKRTSFEISSFKSRVQEKNNEISIFDSPINITDQNKPSQIIFQSNQTQQQNYLVNDSLNKVKKEHACLNKSNFNEKQSALIKTLAQNQQANNIGFIMKIRKKILHFYQTKTPSGRRNYLKDIKVRQYINDLSDIWTDTNKNCLLGYFDQFVQFFQNKNCKLVKLIPLFNPQHPVCFFFNVLFCFLNIFFYTFFSCVVVFQFEISYQDQIFTTVSIFWIVEIIKKLNTSIYLNVNLVKDRYIILGFYLKNQAIYDLLAFFLVLSSQDSRLINIILKVISFLKLKNILKEASEIEKQLCIAIENYYYIQIAKLILKTCLIGHIIAIMWYLVGQIELNYLDNERTWYESSIGKDGDWWKLYLQAYYWALTLMATGSNIAETPLQIFFTSFIMPLTTIIFGYLIGMIGVILSEIGEEEENKRKDINIINKYMRIRNISKNIQRVVNLDLEYYYQKNFKKIQEENQQVLTKISCHLNEKLKTDYFGRIFSKIGFLNQNFGQETIEKLSLCCQEEYFLPNQIIFNENDNEDLSLIYVVEGEVELSRQVSSEERASKILRVVQQDCVFGELSFFTGNQRNAQAKATTFTTILKISRQQFIDIVKGNDKEFQQLCLIKDNILQYNDFRLLQIKCRICQSFKHFESDCPIIHFDRDNTNNRIRTFEKFKQNRTQVVRKLVKTKNIRQVALQQKAEYSYLFQTLIDPVSNITQSRQDFNDDEYDRQNERCITKKKLFTLTQLDSHFTPVDSIMINGATTSIQNNLIEEERQRANTDYFSQYKQSGDPSLKYLKSDLVVNVNVNSNLSPYNKPTSQSQISQLDVKDSQMDVVAPVDEEEEEEDEEDEEEEDLELSNQVNKSVQFNKMMSMFQYIVNANNMKSMRSKFKKFDQQTLISRDHEKKRMIEKINKEEKILWLMDQLRDYLYYFPDGNSSHTIASFNTYYRRRNKIFLTYKKKNLVDSSTNDTQQLNIKTSNKKKSNQKQIKFVLDKK</sequence>
<feature type="transmembrane region" description="Helical" evidence="8">
    <location>
        <begin position="247"/>
        <end position="270"/>
    </location>
</feature>